<feature type="repeat" description="WD" evidence="1">
    <location>
        <begin position="571"/>
        <end position="603"/>
    </location>
</feature>
<dbReference type="InterPro" id="IPR015943">
    <property type="entry name" value="WD40/YVTN_repeat-like_dom_sf"/>
</dbReference>
<dbReference type="InParanoid" id="A0A0V0R2X7"/>
<gene>
    <name evidence="3" type="ORF">PPERSA_08971</name>
</gene>
<proteinExistence type="predicted"/>
<dbReference type="PROSITE" id="PS50082">
    <property type="entry name" value="WD_REPEATS_2"/>
    <property type="match status" value="1"/>
</dbReference>
<feature type="region of interest" description="Disordered" evidence="2">
    <location>
        <begin position="83"/>
        <end position="104"/>
    </location>
</feature>
<organism evidence="3 4">
    <name type="scientific">Pseudocohnilembus persalinus</name>
    <name type="common">Ciliate</name>
    <dbReference type="NCBI Taxonomy" id="266149"/>
    <lineage>
        <taxon>Eukaryota</taxon>
        <taxon>Sar</taxon>
        <taxon>Alveolata</taxon>
        <taxon>Ciliophora</taxon>
        <taxon>Intramacronucleata</taxon>
        <taxon>Oligohymenophorea</taxon>
        <taxon>Scuticociliatia</taxon>
        <taxon>Philasterida</taxon>
        <taxon>Pseudocohnilembidae</taxon>
        <taxon>Pseudocohnilembus</taxon>
    </lineage>
</organism>
<comment type="caution">
    <text evidence="3">The sequence shown here is derived from an EMBL/GenBank/DDBJ whole genome shotgun (WGS) entry which is preliminary data.</text>
</comment>
<accession>A0A0V0R2X7</accession>
<dbReference type="Gene3D" id="2.130.10.10">
    <property type="entry name" value="YVTN repeat-like/Quinoprotein amine dehydrogenase"/>
    <property type="match status" value="1"/>
</dbReference>
<evidence type="ECO:0000256" key="2">
    <source>
        <dbReference type="SAM" id="MobiDB-lite"/>
    </source>
</evidence>
<protein>
    <submittedName>
        <fullName evidence="3">WD40-repeat-containing domain</fullName>
    </submittedName>
</protein>
<evidence type="ECO:0000313" key="4">
    <source>
        <dbReference type="Proteomes" id="UP000054937"/>
    </source>
</evidence>
<name>A0A0V0R2X7_PSEPJ</name>
<evidence type="ECO:0000313" key="3">
    <source>
        <dbReference type="EMBL" id="KRX08867.1"/>
    </source>
</evidence>
<dbReference type="AlphaFoldDB" id="A0A0V0R2X7"/>
<keyword evidence="4" id="KW-1185">Reference proteome</keyword>
<sequence>MQKEIIDQIKKDKIKLQNFDESFIFDQCQSFQNKFVDPYECEITQYKKDFYNLSFTKQLFGKCLKGQQQELVNEQDFSQNQQQQVDKLEKQQKQEQQQLQDNLKNDIHSSESQQQCLQLSLNQKIQELEENYANLTLQYEEILFEIEKHDQIQNQKINNIKEQILFKENQLSSKRKNIGQLIQTLHFQVLNPDLKKNQFVYMYKVDFQKNLIAQCVKNQQQNYIVYFKFDKNQEDQEIQQNQNLMQNQGIILEAQDIFYQANTKKHIISSLELDLNDQEQQYIIYGTRSLEVSDNNGFRYNIQNKEIEVLDGYFNNYITADQLNNVKVQQQLSNENQGQLYQNNDEDDDDDSDSDLEGFEEIQNIDTWNRNFIYKVDMYDLNTENSENQKNSFYFHFQQDRYLKISSSQQELQNQNSLVIKKLDFCVESAVQQYSQKSENNNLYYGDEEGYIGWINLNVKNLNDIQVNVKDRIKVFENFSVSSLALFEGEFQNQKHNYLLCLSHKNENKIKIVDIIKGTVLEEIDSHYKNTNQYNQGCFLTQNIFLVGGENGEIFSFKIQKQKIEFIQKFESNHKNDIIFLKYDFQNDLLLSGDTQGLLLVWDKFLEKNY</sequence>
<dbReference type="SUPFAM" id="SSF50978">
    <property type="entry name" value="WD40 repeat-like"/>
    <property type="match status" value="1"/>
</dbReference>
<dbReference type="Proteomes" id="UP000054937">
    <property type="component" value="Unassembled WGS sequence"/>
</dbReference>
<reference evidence="3 4" key="1">
    <citation type="journal article" date="2015" name="Sci. Rep.">
        <title>Genome of the facultative scuticociliatosis pathogen Pseudocohnilembus persalinus provides insight into its virulence through horizontal gene transfer.</title>
        <authorList>
            <person name="Xiong J."/>
            <person name="Wang G."/>
            <person name="Cheng J."/>
            <person name="Tian M."/>
            <person name="Pan X."/>
            <person name="Warren A."/>
            <person name="Jiang C."/>
            <person name="Yuan D."/>
            <person name="Miao W."/>
        </authorList>
    </citation>
    <scope>NUCLEOTIDE SEQUENCE [LARGE SCALE GENOMIC DNA]</scope>
    <source>
        <strain evidence="3">36N120E</strain>
    </source>
</reference>
<dbReference type="EMBL" id="LDAU01000057">
    <property type="protein sequence ID" value="KRX08867.1"/>
    <property type="molecule type" value="Genomic_DNA"/>
</dbReference>
<keyword evidence="1" id="KW-0853">WD repeat</keyword>
<dbReference type="InterPro" id="IPR036322">
    <property type="entry name" value="WD40_repeat_dom_sf"/>
</dbReference>
<dbReference type="InterPro" id="IPR001680">
    <property type="entry name" value="WD40_rpt"/>
</dbReference>
<evidence type="ECO:0000256" key="1">
    <source>
        <dbReference type="PROSITE-ProRule" id="PRU00221"/>
    </source>
</evidence>